<dbReference type="Pfam" id="PF20421">
    <property type="entry name" value="DHR-2_Lobe_C"/>
    <property type="match status" value="1"/>
</dbReference>
<evidence type="ECO:0000259" key="1">
    <source>
        <dbReference type="Pfam" id="PF20421"/>
    </source>
</evidence>
<sequence length="83" mass="9401">METPSKKRRVTTLDMKTQIKCCDALNINEQIIEPERANYQRELRKNYSDFTKQLNDVLEKRSGLSTSSCALAHALAQGPMTAV</sequence>
<evidence type="ECO:0000313" key="3">
    <source>
        <dbReference type="WBParaSite" id="jg20273"/>
    </source>
</evidence>
<feature type="domain" description="DOCKER Lobe C" evidence="1">
    <location>
        <begin position="16"/>
        <end position="56"/>
    </location>
</feature>
<dbReference type="WBParaSite" id="jg20273">
    <property type="protein sequence ID" value="jg20273"/>
    <property type="gene ID" value="jg20273"/>
</dbReference>
<dbReference type="InterPro" id="IPR043162">
    <property type="entry name" value="DOCK_C_lobe_C"/>
</dbReference>
<keyword evidence="2" id="KW-1185">Reference proteome</keyword>
<protein>
    <submittedName>
        <fullName evidence="3">DOCKER Lobe C domain-containing protein</fullName>
    </submittedName>
</protein>
<accession>A0A915DIE2</accession>
<name>A0A915DIE2_9BILA</name>
<dbReference type="AlphaFoldDB" id="A0A915DIE2"/>
<proteinExistence type="predicted"/>
<reference evidence="3" key="1">
    <citation type="submission" date="2022-11" db="UniProtKB">
        <authorList>
            <consortium name="WormBaseParasite"/>
        </authorList>
    </citation>
    <scope>IDENTIFICATION</scope>
</reference>
<organism evidence="2 3">
    <name type="scientific">Ditylenchus dipsaci</name>
    <dbReference type="NCBI Taxonomy" id="166011"/>
    <lineage>
        <taxon>Eukaryota</taxon>
        <taxon>Metazoa</taxon>
        <taxon>Ecdysozoa</taxon>
        <taxon>Nematoda</taxon>
        <taxon>Chromadorea</taxon>
        <taxon>Rhabditida</taxon>
        <taxon>Tylenchina</taxon>
        <taxon>Tylenchomorpha</taxon>
        <taxon>Sphaerularioidea</taxon>
        <taxon>Anguinidae</taxon>
        <taxon>Anguininae</taxon>
        <taxon>Ditylenchus</taxon>
    </lineage>
</organism>
<dbReference type="Gene3D" id="1.20.58.740">
    <property type="match status" value="1"/>
</dbReference>
<evidence type="ECO:0000313" key="2">
    <source>
        <dbReference type="Proteomes" id="UP000887574"/>
    </source>
</evidence>
<dbReference type="InterPro" id="IPR046773">
    <property type="entry name" value="DOCKER_Lobe_C"/>
</dbReference>
<dbReference type="Proteomes" id="UP000887574">
    <property type="component" value="Unplaced"/>
</dbReference>